<dbReference type="EMBL" id="FOKW01000003">
    <property type="protein sequence ID" value="SFB96801.1"/>
    <property type="molecule type" value="Genomic_DNA"/>
</dbReference>
<keyword evidence="5 8" id="KW-0812">Transmembrane</keyword>
<reference evidence="10" key="1">
    <citation type="submission" date="2016-10" db="EMBL/GenBank/DDBJ databases">
        <authorList>
            <person name="Varghese N."/>
            <person name="Submissions S."/>
        </authorList>
    </citation>
    <scope>NUCLEOTIDE SEQUENCE [LARGE SCALE GENOMIC DNA]</scope>
    <source>
        <strain evidence="10">DSM 13078</strain>
    </source>
</reference>
<protein>
    <submittedName>
        <fullName evidence="9">Arsenite efflux pump ArsB, ACR3 family</fullName>
    </submittedName>
</protein>
<dbReference type="Gene3D" id="1.20.1530.20">
    <property type="match status" value="1"/>
</dbReference>
<dbReference type="Proteomes" id="UP000199161">
    <property type="component" value="Unassembled WGS sequence"/>
</dbReference>
<evidence type="ECO:0000256" key="3">
    <source>
        <dbReference type="ARBA" id="ARBA00022448"/>
    </source>
</evidence>
<feature type="transmembrane region" description="Helical" evidence="8">
    <location>
        <begin position="203"/>
        <end position="220"/>
    </location>
</feature>
<feature type="transmembrane region" description="Helical" evidence="8">
    <location>
        <begin position="102"/>
        <end position="124"/>
    </location>
</feature>
<evidence type="ECO:0000256" key="6">
    <source>
        <dbReference type="ARBA" id="ARBA00022989"/>
    </source>
</evidence>
<comment type="subcellular location">
    <subcellularLocation>
        <location evidence="1">Cell membrane</location>
        <topology evidence="1">Multi-pass membrane protein</topology>
    </subcellularLocation>
</comment>
<dbReference type="PANTHER" id="PTHR43057">
    <property type="entry name" value="ARSENITE EFFLUX TRANSPORTER"/>
    <property type="match status" value="1"/>
</dbReference>
<dbReference type="PANTHER" id="PTHR43057:SF1">
    <property type="entry name" value="ARSENICAL-RESISTANCE PROTEIN 3"/>
    <property type="match status" value="1"/>
</dbReference>
<evidence type="ECO:0000256" key="2">
    <source>
        <dbReference type="ARBA" id="ARBA00010110"/>
    </source>
</evidence>
<sequence length="334" mass="35274">MIRRVLLGIKRNLLYVVVASLVLGLLAGQVFDAGTKRLLQSAITPVLFLMIYPMMINIDLKEVLNVRDHVAPVALSLAINFAVVPVLAIALARLFFAGNPAYAVGLYLIALIPTSGMTAAWTGLADGDLEAALVAMAANLLTAVVVLPAYLSLLVGDGATFDPGALYRQMALFVVVPMIAGNVTRRLLLRKQGSSGFRRLKPLFGGASSLGVMAIVFIAMTMRSQAILSDPIGSAITIVPLVLFYAGLLLVGVAVGRTLLPTEQGIALIYATSMRNLSIAVAIAAASETLPTEAILPIALAYLLQPPLGAVYMHYRRDVVAEGRAVGDVVRSLV</sequence>
<feature type="transmembrane region" description="Helical" evidence="8">
    <location>
        <begin position="70"/>
        <end position="96"/>
    </location>
</feature>
<keyword evidence="10" id="KW-1185">Reference proteome</keyword>
<dbReference type="InterPro" id="IPR002657">
    <property type="entry name" value="BilAc:Na_symport/Acr3"/>
</dbReference>
<comment type="similarity">
    <text evidence="2">Belongs to the arsenical resistance-3 (ACR3) (TC 2.A.59) family.</text>
</comment>
<evidence type="ECO:0000256" key="5">
    <source>
        <dbReference type="ARBA" id="ARBA00022692"/>
    </source>
</evidence>
<dbReference type="GO" id="GO:0015104">
    <property type="term" value="F:antimonite transmembrane transporter activity"/>
    <property type="evidence" value="ECO:0007669"/>
    <property type="project" value="TreeGrafter"/>
</dbReference>
<dbReference type="GO" id="GO:0015297">
    <property type="term" value="F:antiporter activity"/>
    <property type="evidence" value="ECO:0007669"/>
    <property type="project" value="InterPro"/>
</dbReference>
<dbReference type="Pfam" id="PF01758">
    <property type="entry name" value="SBF"/>
    <property type="match status" value="1"/>
</dbReference>
<dbReference type="OrthoDB" id="326456at2157"/>
<dbReference type="AlphaFoldDB" id="A0A1I1FBZ8"/>
<dbReference type="InterPro" id="IPR004706">
    <property type="entry name" value="Arsenical-R_Acr3"/>
</dbReference>
<evidence type="ECO:0000256" key="1">
    <source>
        <dbReference type="ARBA" id="ARBA00004651"/>
    </source>
</evidence>
<keyword evidence="6 8" id="KW-1133">Transmembrane helix</keyword>
<evidence type="ECO:0000256" key="4">
    <source>
        <dbReference type="ARBA" id="ARBA00022475"/>
    </source>
</evidence>
<accession>A0A1I1FBZ8</accession>
<feature type="transmembrane region" description="Helical" evidence="8">
    <location>
        <begin position="232"/>
        <end position="255"/>
    </location>
</feature>
<organism evidence="9 10">
    <name type="scientific">Natronobacterium haloterrestre</name>
    <name type="common">Halobiforma haloterrestris</name>
    <dbReference type="NCBI Taxonomy" id="148448"/>
    <lineage>
        <taxon>Archaea</taxon>
        <taxon>Methanobacteriati</taxon>
        <taxon>Methanobacteriota</taxon>
        <taxon>Stenosarchaea group</taxon>
        <taxon>Halobacteria</taxon>
        <taxon>Halobacteriales</taxon>
        <taxon>Natrialbaceae</taxon>
        <taxon>Natronobacterium</taxon>
    </lineage>
</organism>
<feature type="transmembrane region" description="Helical" evidence="8">
    <location>
        <begin position="165"/>
        <end position="183"/>
    </location>
</feature>
<feature type="transmembrane region" description="Helical" evidence="8">
    <location>
        <begin position="131"/>
        <end position="153"/>
    </location>
</feature>
<evidence type="ECO:0000256" key="7">
    <source>
        <dbReference type="ARBA" id="ARBA00023136"/>
    </source>
</evidence>
<gene>
    <name evidence="9" type="ORF">SAMN05444422_103278</name>
</gene>
<keyword evidence="4" id="KW-1003">Cell membrane</keyword>
<keyword evidence="7 8" id="KW-0472">Membrane</keyword>
<keyword evidence="3" id="KW-0813">Transport</keyword>
<dbReference type="GO" id="GO:0005886">
    <property type="term" value="C:plasma membrane"/>
    <property type="evidence" value="ECO:0007669"/>
    <property type="project" value="UniProtKB-SubCell"/>
</dbReference>
<feature type="transmembrane region" description="Helical" evidence="8">
    <location>
        <begin position="12"/>
        <end position="31"/>
    </location>
</feature>
<dbReference type="InterPro" id="IPR038770">
    <property type="entry name" value="Na+/solute_symporter_sf"/>
</dbReference>
<dbReference type="RefSeq" id="WP_089786873.1">
    <property type="nucleotide sequence ID" value="NZ_FOKW01000003.1"/>
</dbReference>
<evidence type="ECO:0000313" key="9">
    <source>
        <dbReference type="EMBL" id="SFB96801.1"/>
    </source>
</evidence>
<dbReference type="GO" id="GO:0015105">
    <property type="term" value="F:arsenite transmembrane transporter activity"/>
    <property type="evidence" value="ECO:0007669"/>
    <property type="project" value="TreeGrafter"/>
</dbReference>
<name>A0A1I1FBZ8_NATHA</name>
<evidence type="ECO:0000256" key="8">
    <source>
        <dbReference type="SAM" id="Phobius"/>
    </source>
</evidence>
<feature type="transmembrane region" description="Helical" evidence="8">
    <location>
        <begin position="37"/>
        <end position="58"/>
    </location>
</feature>
<proteinExistence type="inferred from homology"/>
<feature type="transmembrane region" description="Helical" evidence="8">
    <location>
        <begin position="267"/>
        <end position="288"/>
    </location>
</feature>
<evidence type="ECO:0000313" key="10">
    <source>
        <dbReference type="Proteomes" id="UP000199161"/>
    </source>
</evidence>